<accession>Q0BTX2</accession>
<dbReference type="KEGG" id="gbe:GbCGDNIH1_0832"/>
<dbReference type="GO" id="GO:0004725">
    <property type="term" value="F:protein tyrosine phosphatase activity"/>
    <property type="evidence" value="ECO:0007669"/>
    <property type="project" value="UniProtKB-EC"/>
</dbReference>
<dbReference type="InterPro" id="IPR023485">
    <property type="entry name" value="Ptyr_pPase"/>
</dbReference>
<dbReference type="EC" id="3.1.3.48" evidence="2"/>
<reference evidence="7 8" key="1">
    <citation type="journal article" date="2007" name="J. Bacteriol.">
        <title>Genome sequence analysis of the emerging human pathogenic acetic acid bacterium Granulibacter bethesdensis.</title>
        <authorList>
            <person name="Greenberg D.E."/>
            <person name="Porcella S.F."/>
            <person name="Zelazny A.M."/>
            <person name="Virtaneva K."/>
            <person name="Sturdevant D.E."/>
            <person name="Kupko J.J.III."/>
            <person name="Barbian K.D."/>
            <person name="Babar A."/>
            <person name="Dorward D.W."/>
            <person name="Holland S.M."/>
        </authorList>
    </citation>
    <scope>NUCLEOTIDE SEQUENCE [LARGE SCALE GENOMIC DNA]</scope>
    <source>
        <strain evidence="8">ATCC BAA-1260 / CGDNIH1</strain>
    </source>
</reference>
<sequence>MEQSGKPPGRDQIRAPLTRDWIMKQSSGAVLFVCLGNICRSPLAEAAFRREAQRAGLTVDIDSAGTGGWHAGEPPDPRAQTIAWRHGVDISDYRARQISADDFKRFTHIIALDRDNLAALRRLRPKDCLASLSLLLDEVPGREGQSVADPYYGGLKDFEVTWADVSAGAASLALRLLRGRNTPSD</sequence>
<feature type="active site" description="Proton donor" evidence="5">
    <location>
        <position position="149"/>
    </location>
</feature>
<keyword evidence="4" id="KW-0904">Protein phosphatase</keyword>
<dbReference type="SMART" id="SM00226">
    <property type="entry name" value="LMWPc"/>
    <property type="match status" value="1"/>
</dbReference>
<evidence type="ECO:0000313" key="8">
    <source>
        <dbReference type="Proteomes" id="UP000001963"/>
    </source>
</evidence>
<dbReference type="Pfam" id="PF01451">
    <property type="entry name" value="LMWPc"/>
    <property type="match status" value="1"/>
</dbReference>
<dbReference type="STRING" id="391165.GbCGDNIH1_0832"/>
<keyword evidence="8" id="KW-1185">Reference proteome</keyword>
<dbReference type="InterPro" id="IPR050438">
    <property type="entry name" value="LMW_PTPase"/>
</dbReference>
<dbReference type="InterPro" id="IPR017867">
    <property type="entry name" value="Tyr_phospatase_low_mol_wt"/>
</dbReference>
<dbReference type="eggNOG" id="COG0394">
    <property type="taxonomic scope" value="Bacteria"/>
</dbReference>
<evidence type="ECO:0000313" key="7">
    <source>
        <dbReference type="EMBL" id="ABI61730.2"/>
    </source>
</evidence>
<organism evidence="7 8">
    <name type="scientific">Granulibacter bethesdensis (strain ATCC BAA-1260 / CGDNIH1)</name>
    <dbReference type="NCBI Taxonomy" id="391165"/>
    <lineage>
        <taxon>Bacteria</taxon>
        <taxon>Pseudomonadati</taxon>
        <taxon>Pseudomonadota</taxon>
        <taxon>Alphaproteobacteria</taxon>
        <taxon>Acetobacterales</taxon>
        <taxon>Acetobacteraceae</taxon>
        <taxon>Granulibacter</taxon>
    </lineage>
</organism>
<proteinExistence type="inferred from homology"/>
<protein>
    <recommendedName>
        <fullName evidence="2">protein-tyrosine-phosphatase</fullName>
        <ecNumber evidence="2">3.1.3.48</ecNumber>
    </recommendedName>
</protein>
<feature type="active site" evidence="5">
    <location>
        <position position="40"/>
    </location>
</feature>
<feature type="active site" description="Nucleophile" evidence="5">
    <location>
        <position position="34"/>
    </location>
</feature>
<evidence type="ECO:0000256" key="5">
    <source>
        <dbReference type="PIRSR" id="PIRSR617867-1"/>
    </source>
</evidence>
<dbReference type="PANTHER" id="PTHR11717">
    <property type="entry name" value="LOW MOLECULAR WEIGHT PROTEIN TYROSINE PHOSPHATASE"/>
    <property type="match status" value="1"/>
</dbReference>
<dbReference type="PRINTS" id="PR00719">
    <property type="entry name" value="LMWPTPASE"/>
</dbReference>
<dbReference type="Gene3D" id="3.40.50.2300">
    <property type="match status" value="1"/>
</dbReference>
<dbReference type="EMBL" id="CP000394">
    <property type="protein sequence ID" value="ABI61730.2"/>
    <property type="molecule type" value="Genomic_DNA"/>
</dbReference>
<feature type="domain" description="Phosphotyrosine protein phosphatase I" evidence="6">
    <location>
        <begin position="28"/>
        <end position="175"/>
    </location>
</feature>
<gene>
    <name evidence="7" type="ordered locus">GbCGDNIH1_0832</name>
</gene>
<dbReference type="SUPFAM" id="SSF52788">
    <property type="entry name" value="Phosphotyrosine protein phosphatases I"/>
    <property type="match status" value="1"/>
</dbReference>
<dbReference type="PANTHER" id="PTHR11717:SF7">
    <property type="entry name" value="LOW MOLECULAR WEIGHT PHOSPHOTYROSINE PROTEIN PHOSPHATASE"/>
    <property type="match status" value="1"/>
</dbReference>
<dbReference type="CDD" id="cd16343">
    <property type="entry name" value="LMWPTP"/>
    <property type="match status" value="1"/>
</dbReference>
<keyword evidence="3 7" id="KW-0378">Hydrolase</keyword>
<evidence type="ECO:0000259" key="6">
    <source>
        <dbReference type="SMART" id="SM00226"/>
    </source>
</evidence>
<dbReference type="AlphaFoldDB" id="Q0BTX2"/>
<name>Q0BTX2_GRABC</name>
<dbReference type="InterPro" id="IPR036196">
    <property type="entry name" value="Ptyr_pPase_sf"/>
</dbReference>
<evidence type="ECO:0000256" key="3">
    <source>
        <dbReference type="ARBA" id="ARBA00022801"/>
    </source>
</evidence>
<evidence type="ECO:0000256" key="2">
    <source>
        <dbReference type="ARBA" id="ARBA00013064"/>
    </source>
</evidence>
<evidence type="ECO:0000256" key="1">
    <source>
        <dbReference type="ARBA" id="ARBA00011063"/>
    </source>
</evidence>
<comment type="similarity">
    <text evidence="1">Belongs to the low molecular weight phosphotyrosine protein phosphatase family.</text>
</comment>
<dbReference type="Proteomes" id="UP000001963">
    <property type="component" value="Chromosome"/>
</dbReference>
<evidence type="ECO:0000256" key="4">
    <source>
        <dbReference type="ARBA" id="ARBA00022912"/>
    </source>
</evidence>